<organism evidence="4 5">
    <name type="scientific">Halalkalibacter krulwichiae</name>
    <dbReference type="NCBI Taxonomy" id="199441"/>
    <lineage>
        <taxon>Bacteria</taxon>
        <taxon>Bacillati</taxon>
        <taxon>Bacillota</taxon>
        <taxon>Bacilli</taxon>
        <taxon>Bacillales</taxon>
        <taxon>Bacillaceae</taxon>
        <taxon>Halalkalibacter</taxon>
    </lineage>
</organism>
<feature type="coiled-coil region" evidence="2">
    <location>
        <begin position="120"/>
        <end position="187"/>
    </location>
</feature>
<evidence type="ECO:0000313" key="5">
    <source>
        <dbReference type="Proteomes" id="UP000193006"/>
    </source>
</evidence>
<evidence type="ECO:0000256" key="1">
    <source>
        <dbReference type="ARBA" id="ARBA00023125"/>
    </source>
</evidence>
<dbReference type="STRING" id="199441.BkAM31D_07600"/>
<dbReference type="InterPro" id="IPR047057">
    <property type="entry name" value="MerR_fam"/>
</dbReference>
<dbReference type="Gene3D" id="1.10.1660.10">
    <property type="match status" value="1"/>
</dbReference>
<dbReference type="AlphaFoldDB" id="A0A1X9M8K9"/>
<dbReference type="InterPro" id="IPR009061">
    <property type="entry name" value="DNA-bd_dom_put_sf"/>
</dbReference>
<keyword evidence="1" id="KW-0238">DNA-binding</keyword>
<keyword evidence="5" id="KW-1185">Reference proteome</keyword>
<dbReference type="RefSeq" id="WP_066160071.1">
    <property type="nucleotide sequence ID" value="NZ_CP020814.1"/>
</dbReference>
<name>A0A1X9M8K9_9BACI</name>
<gene>
    <name evidence="4" type="ORF">BkAM31D_07600</name>
</gene>
<evidence type="ECO:0000313" key="4">
    <source>
        <dbReference type="EMBL" id="ARK29736.1"/>
    </source>
</evidence>
<dbReference type="GO" id="GO:0003700">
    <property type="term" value="F:DNA-binding transcription factor activity"/>
    <property type="evidence" value="ECO:0007669"/>
    <property type="project" value="InterPro"/>
</dbReference>
<dbReference type="CDD" id="cd00592">
    <property type="entry name" value="HTH_MerR-like"/>
    <property type="match status" value="1"/>
</dbReference>
<dbReference type="PANTHER" id="PTHR30204">
    <property type="entry name" value="REDOX-CYCLING DRUG-SENSING TRANSCRIPTIONAL ACTIVATOR SOXR"/>
    <property type="match status" value="1"/>
</dbReference>
<dbReference type="InterPro" id="IPR000551">
    <property type="entry name" value="MerR-type_HTH_dom"/>
</dbReference>
<dbReference type="Proteomes" id="UP000193006">
    <property type="component" value="Chromosome"/>
</dbReference>
<evidence type="ECO:0000256" key="2">
    <source>
        <dbReference type="SAM" id="Coils"/>
    </source>
</evidence>
<dbReference type="PANTHER" id="PTHR30204:SF90">
    <property type="entry name" value="HTH-TYPE TRANSCRIPTIONAL ACTIVATOR MTA"/>
    <property type="match status" value="1"/>
</dbReference>
<dbReference type="GO" id="GO:0003677">
    <property type="term" value="F:DNA binding"/>
    <property type="evidence" value="ECO:0007669"/>
    <property type="project" value="UniProtKB-KW"/>
</dbReference>
<dbReference type="EMBL" id="CP020814">
    <property type="protein sequence ID" value="ARK29736.1"/>
    <property type="molecule type" value="Genomic_DNA"/>
</dbReference>
<accession>A0A1X9M8K9</accession>
<dbReference type="Pfam" id="PF13411">
    <property type="entry name" value="MerR_1"/>
    <property type="match status" value="1"/>
</dbReference>
<proteinExistence type="predicted"/>
<reference evidence="4 5" key="1">
    <citation type="submission" date="2017-04" db="EMBL/GenBank/DDBJ databases">
        <title>Bacillus krulwichiae AM31D Genome sequencing and assembly.</title>
        <authorList>
            <person name="Krulwich T.A."/>
            <person name="Anastor L."/>
            <person name="Ehrlich R."/>
            <person name="Ehrlich G.D."/>
            <person name="Janto B."/>
        </authorList>
    </citation>
    <scope>NUCLEOTIDE SEQUENCE [LARGE SCALE GENOMIC DNA]</scope>
    <source>
        <strain evidence="4 5">AM31D</strain>
    </source>
</reference>
<feature type="domain" description="HTH merR-type" evidence="3">
    <location>
        <begin position="7"/>
        <end position="77"/>
    </location>
</feature>
<dbReference type="SMART" id="SM00422">
    <property type="entry name" value="HTH_MERR"/>
    <property type="match status" value="1"/>
</dbReference>
<keyword evidence="2" id="KW-0175">Coiled coil</keyword>
<protein>
    <recommendedName>
        <fullName evidence="3">HTH merR-type domain-containing protein</fullName>
    </recommendedName>
</protein>
<dbReference type="SUPFAM" id="SSF46955">
    <property type="entry name" value="Putative DNA-binding domain"/>
    <property type="match status" value="1"/>
</dbReference>
<evidence type="ECO:0000259" key="3">
    <source>
        <dbReference type="PROSITE" id="PS50937"/>
    </source>
</evidence>
<dbReference type="PROSITE" id="PS50937">
    <property type="entry name" value="HTH_MERR_2"/>
    <property type="match status" value="1"/>
</dbReference>
<dbReference type="KEGG" id="bkw:BkAM31D_07600"/>
<sequence length="232" mass="27703">MDNSSQKYTIKEVSKKLKIPVGQLREWEDVFSSVIYVQRTKTGARLYTDHDLEVLKKVKLLKDSNISKEDVHFILANHNEVEDLQEETEEVQVKEEFIDMLRSLQNETTETIEQLTTSFERFKEELVKDLKDQLKSEMNEGQSKTKSLIQSYSHMIVDTQESTKEEIERLRQDIYKEEEEKLFIQQKLEEREEQFQEFVYAYRETAAAKEKQRFPNWLKIFKTKKESSVDLT</sequence>